<feature type="signal peptide" evidence="1">
    <location>
        <begin position="1"/>
        <end position="22"/>
    </location>
</feature>
<evidence type="ECO:0000313" key="2">
    <source>
        <dbReference type="EMBL" id="MBB1122513.1"/>
    </source>
</evidence>
<evidence type="ECO:0000313" key="3">
    <source>
        <dbReference type="Proteomes" id="UP000547628"/>
    </source>
</evidence>
<dbReference type="AlphaFoldDB" id="A0A839GWM7"/>
<sequence>MLATVVLIVGWVAFTASSTASAAMRNQGQNVDDQADVLSQKTIDRINNKNHHLK</sequence>
<comment type="caution">
    <text evidence="2">The sequence shown here is derived from an EMBL/GenBank/DDBJ whole genome shotgun (WGS) entry which is preliminary data.</text>
</comment>
<name>A0A839GWM7_9LACO</name>
<keyword evidence="1" id="KW-0732">Signal</keyword>
<feature type="chain" id="PRO_5032859824" evidence="1">
    <location>
        <begin position="23"/>
        <end position="54"/>
    </location>
</feature>
<evidence type="ECO:0000256" key="1">
    <source>
        <dbReference type="SAM" id="SignalP"/>
    </source>
</evidence>
<organism evidence="2 3">
    <name type="scientific">Limosilactobacillus albertensis</name>
    <dbReference type="NCBI Taxonomy" id="2759752"/>
    <lineage>
        <taxon>Bacteria</taxon>
        <taxon>Bacillati</taxon>
        <taxon>Bacillota</taxon>
        <taxon>Bacilli</taxon>
        <taxon>Lactobacillales</taxon>
        <taxon>Lactobacillaceae</taxon>
        <taxon>Limosilactobacillus</taxon>
    </lineage>
</organism>
<proteinExistence type="predicted"/>
<dbReference type="EMBL" id="JACIVD010000044">
    <property type="protein sequence ID" value="MBB1122513.1"/>
    <property type="molecule type" value="Genomic_DNA"/>
</dbReference>
<protein>
    <submittedName>
        <fullName evidence="2">Uncharacterized protein</fullName>
    </submittedName>
</protein>
<gene>
    <name evidence="2" type="ORF">H5S41_00835</name>
</gene>
<reference evidence="2 3" key="1">
    <citation type="submission" date="2020-07" db="EMBL/GenBank/DDBJ databases">
        <title>Description of Limosilactobacillus balticus sp. nov., Limosilactobacillus agrestis sp. nov., Limosilactobacillus albertensis sp. nov., Limosilactobacillus rudii sp. nov., Limosilactobacillus fastidiosus sp. nov., five novel Limosilactobacillus species isolated from the vertebrate gastrointestinal tract, and proposal of 6 subspecies of Limosilactobacillus reuteri adapted to the gastrointestinal tract of specific vertebrate hosts.</title>
        <authorList>
            <person name="Li F."/>
            <person name="Cheng C."/>
            <person name="Zheng J."/>
            <person name="Quevedo R.M."/>
            <person name="Li J."/>
            <person name="Roos S."/>
            <person name="Gaenzle M.G."/>
            <person name="Walter J."/>
        </authorList>
    </citation>
    <scope>NUCLEOTIDE SEQUENCE [LARGE SCALE GENOMIC DNA]</scope>
    <source>
        <strain evidence="2 3">Lr3000</strain>
    </source>
</reference>
<dbReference type="Proteomes" id="UP000547628">
    <property type="component" value="Unassembled WGS sequence"/>
</dbReference>
<dbReference type="RefSeq" id="WP_182601649.1">
    <property type="nucleotide sequence ID" value="NZ_JACIVD010000044.1"/>
</dbReference>
<accession>A0A839GWM7</accession>